<dbReference type="PANTHER" id="PTHR33546">
    <property type="entry name" value="LARGE, MULTIFUNCTIONAL SECRETED PROTEIN-RELATED"/>
    <property type="match status" value="1"/>
</dbReference>
<dbReference type="Proteomes" id="UP000184423">
    <property type="component" value="Unassembled WGS sequence"/>
</dbReference>
<dbReference type="InterPro" id="IPR011042">
    <property type="entry name" value="6-blade_b-propeller_TolB-like"/>
</dbReference>
<dbReference type="PANTHER" id="PTHR33546:SF1">
    <property type="entry name" value="LARGE, MULTIFUNCTIONAL SECRETED PROTEIN"/>
    <property type="match status" value="1"/>
</dbReference>
<evidence type="ECO:0000313" key="3">
    <source>
        <dbReference type="Proteomes" id="UP000184423"/>
    </source>
</evidence>
<feature type="transmembrane region" description="Helical" evidence="1">
    <location>
        <begin position="441"/>
        <end position="462"/>
    </location>
</feature>
<name>A0A1M4UT72_9CLOT</name>
<evidence type="ECO:0008006" key="4">
    <source>
        <dbReference type="Google" id="ProtNLM"/>
    </source>
</evidence>
<keyword evidence="1" id="KW-1133">Transmembrane helix</keyword>
<protein>
    <recommendedName>
        <fullName evidence="4">Glucose / Sorbosone dehydrogenase</fullName>
    </recommendedName>
</protein>
<evidence type="ECO:0000256" key="1">
    <source>
        <dbReference type="SAM" id="Phobius"/>
    </source>
</evidence>
<keyword evidence="3" id="KW-1185">Reference proteome</keyword>
<sequence>MKNKNLFIVLILVLLLGGLSINFLIRVNEENSDITSKLIIQDGYNVKKIIEGLNEPTSFAVDANGNFYIAERIGSDVVINKYYKNGKNETFVKGFSYPVNSILIYKDYLLVSHKGKISKVIDNKVEDIITGLPSYGDYSNNGIQIGYDGHLYICQGSATNSGVVGLDNYERGWLKENPYFHDFYPVDVVLSGINFKSSNPMTESKNDKAITGAFMPFNMQSSKDSVIKGKTPGNASIYRTYVGSTNLDLFAYGIRNPINIVFTHDNKAYVSVQGMENRGQRPIENGCDYIYEIKKGDWLGWPDYEGGEPVTLKKFKPKNAPQPQFITEMHPTTTPPKPLISFNESGRIGVMDISRQNAFGYVGNLFIPLRSGKNEEAKIVAYDIKGNLLVDFIKNKEEKIIKEPIQCSFSKDGILYILDKGNGCIYCVEKVEEKQHSLNRIYIPVEYLIGTVVIALIVILILQIRKTK</sequence>
<gene>
    <name evidence="2" type="ORF">SAMN02746091_00726</name>
</gene>
<proteinExistence type="predicted"/>
<dbReference type="SUPFAM" id="SSF50952">
    <property type="entry name" value="Soluble quinoprotein glucose dehydrogenase"/>
    <property type="match status" value="1"/>
</dbReference>
<keyword evidence="1" id="KW-0472">Membrane</keyword>
<accession>A0A1M4UT72</accession>
<reference evidence="3" key="1">
    <citation type="submission" date="2016-11" db="EMBL/GenBank/DDBJ databases">
        <authorList>
            <person name="Varghese N."/>
            <person name="Submissions S."/>
        </authorList>
    </citation>
    <scope>NUCLEOTIDE SEQUENCE [LARGE SCALE GENOMIC DNA]</scope>
    <source>
        <strain evidence="3">DSM 10124</strain>
    </source>
</reference>
<dbReference type="EMBL" id="FQVG01000009">
    <property type="protein sequence ID" value="SHE59932.1"/>
    <property type="molecule type" value="Genomic_DNA"/>
</dbReference>
<dbReference type="RefSeq" id="WP_073247962.1">
    <property type="nucleotide sequence ID" value="NZ_FQVG01000009.1"/>
</dbReference>
<organism evidence="2 3">
    <name type="scientific">Caloramator proteoclasticus DSM 10124</name>
    <dbReference type="NCBI Taxonomy" id="1121262"/>
    <lineage>
        <taxon>Bacteria</taxon>
        <taxon>Bacillati</taxon>
        <taxon>Bacillota</taxon>
        <taxon>Clostridia</taxon>
        <taxon>Eubacteriales</taxon>
        <taxon>Clostridiaceae</taxon>
        <taxon>Caloramator</taxon>
    </lineage>
</organism>
<dbReference type="AlphaFoldDB" id="A0A1M4UT72"/>
<dbReference type="Gene3D" id="2.120.10.30">
    <property type="entry name" value="TolB, C-terminal domain"/>
    <property type="match status" value="1"/>
</dbReference>
<keyword evidence="1" id="KW-0812">Transmembrane</keyword>
<evidence type="ECO:0000313" key="2">
    <source>
        <dbReference type="EMBL" id="SHE59932.1"/>
    </source>
</evidence>
<dbReference type="InterPro" id="IPR011041">
    <property type="entry name" value="Quinoprot_gluc/sorb_DH_b-prop"/>
</dbReference>